<accession>A0ACC0GF97</accession>
<evidence type="ECO:0000313" key="2">
    <source>
        <dbReference type="Proteomes" id="UP001060215"/>
    </source>
</evidence>
<evidence type="ECO:0000313" key="1">
    <source>
        <dbReference type="EMBL" id="KAI7998106.1"/>
    </source>
</evidence>
<dbReference type="Proteomes" id="UP001060215">
    <property type="component" value="Chromosome 10"/>
</dbReference>
<proteinExistence type="predicted"/>
<reference evidence="1 2" key="1">
    <citation type="journal article" date="2022" name="Plant J.">
        <title>Chromosome-level genome of Camellia lanceoleosa provides a valuable resource for understanding genome evolution and self-incompatibility.</title>
        <authorList>
            <person name="Gong W."/>
            <person name="Xiao S."/>
            <person name="Wang L."/>
            <person name="Liao Z."/>
            <person name="Chang Y."/>
            <person name="Mo W."/>
            <person name="Hu G."/>
            <person name="Li W."/>
            <person name="Zhao G."/>
            <person name="Zhu H."/>
            <person name="Hu X."/>
            <person name="Ji K."/>
            <person name="Xiang X."/>
            <person name="Song Q."/>
            <person name="Yuan D."/>
            <person name="Jin S."/>
            <person name="Zhang L."/>
        </authorList>
    </citation>
    <scope>NUCLEOTIDE SEQUENCE [LARGE SCALE GENOMIC DNA]</scope>
    <source>
        <strain evidence="1">SQ_2022a</strain>
    </source>
</reference>
<dbReference type="EMBL" id="CM045767">
    <property type="protein sequence ID" value="KAI7998106.1"/>
    <property type="molecule type" value="Genomic_DNA"/>
</dbReference>
<protein>
    <submittedName>
        <fullName evidence="1">Uncharacterized protein</fullName>
    </submittedName>
</protein>
<keyword evidence="2" id="KW-1185">Reference proteome</keyword>
<comment type="caution">
    <text evidence="1">The sequence shown here is derived from an EMBL/GenBank/DDBJ whole genome shotgun (WGS) entry which is preliminary data.</text>
</comment>
<sequence>MPCQYGWAAIPMKTSTPFLIHARSNFLNLIPKTLTPHQQSLHPSPETRIKLNPSHTPSLSFPFPLKFPTHTFLSLTPISNFNFPRLSLLRPRQKPKSKIIRSSVKDTELLEDEDVELLVETCITRTLPPALTLEHGLPMIKDAVDELKSNPPRFNSGMYRFQVAVSPSAKALNWFCCQPESSGVFPQFFLSKEKDNPTFRSLSLSGVHGVFGIGTAVLFKGSSSCASSEWSSIKRFLSVDSTLVRAYGFIDVDFDRVIFHEAHKRLILPFFIPEWRAVLHMYIEMRILFNRLSCYELALYQASHHFWPTTEKCHDKCISSALRKFNVMEDKNTHMDLGNDTMELKEISSSCQFSVRLSHTLAIANNMCQLDHVNKMCLSFRNYPNINTLWASLIIEECSRLGLTYFCVAPGSRSSPLAIAASTHPHTTCISCFDERSLAFHAVGYARGSHKPAVVITSSGTAVSNLLPAVVEASQDFVPLLLLTADHPAGLHDAGANQAINQVNHFGPFVRFFYGLPASTDSILARMVLTTLDSAVYWATSSPYGPVHINCPFREPLDNSPRQWMLSCLKGLDFWMSSAQPFAMYFQVQYSYACNGTHSQVADVLEVIQVAKQGLLLIGAIHREDDIWAALLLAKHFSWPVVADILSGLRLRKGWAYADVIVQIGSRITSKQISWMLEDCFPCSYIVVENHPSCRDPSHIVTHRIQSTIAQFADCMLKAHIPQISSKWCGFLQAVDKMNNVLVFLHGFLGTGEDWIPIMKAISGSARCIAVDLLGHGRSKMQNHGNREAAQERSLSIEVVADILQKLIQNITPGKVTLVGYSMGARIALYMALRCASKFEGAVIVSGSPGLKDVSARKIR</sequence>
<organism evidence="1 2">
    <name type="scientific">Camellia lanceoleosa</name>
    <dbReference type="NCBI Taxonomy" id="1840588"/>
    <lineage>
        <taxon>Eukaryota</taxon>
        <taxon>Viridiplantae</taxon>
        <taxon>Streptophyta</taxon>
        <taxon>Embryophyta</taxon>
        <taxon>Tracheophyta</taxon>
        <taxon>Spermatophyta</taxon>
        <taxon>Magnoliopsida</taxon>
        <taxon>eudicotyledons</taxon>
        <taxon>Gunneridae</taxon>
        <taxon>Pentapetalae</taxon>
        <taxon>asterids</taxon>
        <taxon>Ericales</taxon>
        <taxon>Theaceae</taxon>
        <taxon>Camellia</taxon>
    </lineage>
</organism>
<gene>
    <name evidence="1" type="ORF">LOK49_LG10G00526</name>
</gene>
<name>A0ACC0GF97_9ERIC</name>